<sequence length="351" mass="39372">MTLTKLFGIRSTTSKIINTCHLRNYVTITKRELEVPTFCDVHIDLPYNVHVKPLNVHKYHNLDKLIIQAHPSVEQHIEHDINGNQIKIFNREGRHSDIPNDMFCSIKAPVKANLYVKSKKDIKVGYFHGDKLHLKSSEGDILVDRFQGTSVKLKTHKGDIHLKDFIQASTITTEIIDQGSIISGRLQGLNLKLKTNQGSITVESAYSYESLFEVENGNLDLHNIHKSCKILLKNGHMYLTGFDGDLNVNIENGSADIHLARLIKDSTINVHNGTLSLKLADACQDYTIFKIQANDCDVAENIKSTVNRVGGTVELIPDINEENSVLVNCLNGAVNVETASWQDMIKLKLKK</sequence>
<comment type="caution">
    <text evidence="2">The sequence shown here is derived from an EMBL/GenBank/DDBJ whole genome shotgun (WGS) entry which is preliminary data.</text>
</comment>
<dbReference type="PANTHER" id="PTHR34094:SF1">
    <property type="entry name" value="PROTEIN FAM185A"/>
    <property type="match status" value="1"/>
</dbReference>
<evidence type="ECO:0000313" key="3">
    <source>
        <dbReference type="Proteomes" id="UP001159042"/>
    </source>
</evidence>
<accession>A0AAV8VYV9</accession>
<dbReference type="Gene3D" id="2.160.20.120">
    <property type="match status" value="1"/>
</dbReference>
<organism evidence="2 3">
    <name type="scientific">Exocentrus adspersus</name>
    <dbReference type="NCBI Taxonomy" id="1586481"/>
    <lineage>
        <taxon>Eukaryota</taxon>
        <taxon>Metazoa</taxon>
        <taxon>Ecdysozoa</taxon>
        <taxon>Arthropoda</taxon>
        <taxon>Hexapoda</taxon>
        <taxon>Insecta</taxon>
        <taxon>Pterygota</taxon>
        <taxon>Neoptera</taxon>
        <taxon>Endopterygota</taxon>
        <taxon>Coleoptera</taxon>
        <taxon>Polyphaga</taxon>
        <taxon>Cucujiformia</taxon>
        <taxon>Chrysomeloidea</taxon>
        <taxon>Cerambycidae</taxon>
        <taxon>Lamiinae</taxon>
        <taxon>Acanthocinini</taxon>
        <taxon>Exocentrus</taxon>
    </lineage>
</organism>
<evidence type="ECO:0000259" key="1">
    <source>
        <dbReference type="Pfam" id="PF13349"/>
    </source>
</evidence>
<dbReference type="EMBL" id="JANEYG010000021">
    <property type="protein sequence ID" value="KAJ8919057.1"/>
    <property type="molecule type" value="Genomic_DNA"/>
</dbReference>
<gene>
    <name evidence="2" type="ORF">NQ315_016963</name>
</gene>
<dbReference type="Pfam" id="PF13349">
    <property type="entry name" value="DUF4097"/>
    <property type="match status" value="1"/>
</dbReference>
<dbReference type="AlphaFoldDB" id="A0AAV8VYV9"/>
<dbReference type="PANTHER" id="PTHR34094">
    <property type="match status" value="1"/>
</dbReference>
<keyword evidence="3" id="KW-1185">Reference proteome</keyword>
<dbReference type="Proteomes" id="UP001159042">
    <property type="component" value="Unassembled WGS sequence"/>
</dbReference>
<name>A0AAV8VYV9_9CUCU</name>
<feature type="domain" description="DUF4097" evidence="1">
    <location>
        <begin position="150"/>
        <end position="302"/>
    </location>
</feature>
<reference evidence="2 3" key="1">
    <citation type="journal article" date="2023" name="Insect Mol. Biol.">
        <title>Genome sequencing provides insights into the evolution of gene families encoding plant cell wall-degrading enzymes in longhorned beetles.</title>
        <authorList>
            <person name="Shin N.R."/>
            <person name="Okamura Y."/>
            <person name="Kirsch R."/>
            <person name="Pauchet Y."/>
        </authorList>
    </citation>
    <scope>NUCLEOTIDE SEQUENCE [LARGE SCALE GENOMIC DNA]</scope>
    <source>
        <strain evidence="2">EAD_L_NR</strain>
    </source>
</reference>
<proteinExistence type="predicted"/>
<evidence type="ECO:0000313" key="2">
    <source>
        <dbReference type="EMBL" id="KAJ8919057.1"/>
    </source>
</evidence>
<dbReference type="InterPro" id="IPR025164">
    <property type="entry name" value="Toastrack_DUF4097"/>
</dbReference>
<protein>
    <recommendedName>
        <fullName evidence="1">DUF4097 domain-containing protein</fullName>
    </recommendedName>
</protein>